<evidence type="ECO:0000259" key="7">
    <source>
        <dbReference type="PROSITE" id="PS50237"/>
    </source>
</evidence>
<dbReference type="Ensembl" id="ENSCCRT00000119105.1">
    <property type="protein sequence ID" value="ENSCCRP00000120802.1"/>
    <property type="gene ID" value="ENSCCRG00000076677.1"/>
</dbReference>
<dbReference type="PANTHER" id="PTHR45700">
    <property type="entry name" value="UBIQUITIN-PROTEIN LIGASE E3C"/>
    <property type="match status" value="1"/>
</dbReference>
<dbReference type="Gene3D" id="3.90.1750.10">
    <property type="entry name" value="Hect, E3 ligase catalytic domains"/>
    <property type="match status" value="1"/>
</dbReference>
<feature type="compositionally biased region" description="Polar residues" evidence="6">
    <location>
        <begin position="1"/>
        <end position="12"/>
    </location>
</feature>
<dbReference type="Proteomes" id="UP001108240">
    <property type="component" value="Unplaced"/>
</dbReference>
<evidence type="ECO:0000256" key="2">
    <source>
        <dbReference type="ARBA" id="ARBA00012485"/>
    </source>
</evidence>
<dbReference type="InterPro" id="IPR035983">
    <property type="entry name" value="Hect_E3_ubiquitin_ligase"/>
</dbReference>
<feature type="compositionally biased region" description="Polar residues" evidence="6">
    <location>
        <begin position="26"/>
        <end position="35"/>
    </location>
</feature>
<keyword evidence="3" id="KW-0808">Transferase</keyword>
<feature type="compositionally biased region" description="Basic and acidic residues" evidence="6">
    <location>
        <begin position="64"/>
        <end position="81"/>
    </location>
</feature>
<comment type="catalytic activity">
    <reaction evidence="1">
        <text>S-ubiquitinyl-[E2 ubiquitin-conjugating enzyme]-L-cysteine + [acceptor protein]-L-lysine = [E2 ubiquitin-conjugating enzyme]-L-cysteine + N(6)-ubiquitinyl-[acceptor protein]-L-lysine.</text>
        <dbReference type="EC" id="2.3.2.26"/>
    </reaction>
</comment>
<accession>A0A9J7YLR3</accession>
<dbReference type="GeneTree" id="ENSGT00950000182865"/>
<dbReference type="OMA" id="TTFFVRW"/>
<dbReference type="PROSITE" id="PS50237">
    <property type="entry name" value="HECT"/>
    <property type="match status" value="1"/>
</dbReference>
<dbReference type="InterPro" id="IPR000569">
    <property type="entry name" value="HECT_dom"/>
</dbReference>
<keyword evidence="4 5" id="KW-0833">Ubl conjugation pathway</keyword>
<dbReference type="SUPFAM" id="SSF56204">
    <property type="entry name" value="Hect, E3 ligase catalytic domain"/>
    <property type="match status" value="1"/>
</dbReference>
<dbReference type="InterPro" id="IPR044611">
    <property type="entry name" value="E3A/B/C-like"/>
</dbReference>
<dbReference type="InterPro" id="IPR001012">
    <property type="entry name" value="UBX_dom"/>
</dbReference>
<dbReference type="InterPro" id="IPR029071">
    <property type="entry name" value="Ubiquitin-like_domsf"/>
</dbReference>
<protein>
    <recommendedName>
        <fullName evidence="2">HECT-type E3 ubiquitin transferase</fullName>
        <ecNumber evidence="2">2.3.2.26</ecNumber>
    </recommendedName>
</protein>
<dbReference type="EC" id="2.3.2.26" evidence="2"/>
<dbReference type="Gene3D" id="3.30.2410.10">
    <property type="entry name" value="Hect, E3 ligase catalytic domain"/>
    <property type="match status" value="1"/>
</dbReference>
<dbReference type="SUPFAM" id="SSF54236">
    <property type="entry name" value="Ubiquitin-like"/>
    <property type="match status" value="1"/>
</dbReference>
<dbReference type="Pfam" id="PF00789">
    <property type="entry name" value="UBX"/>
    <property type="match status" value="1"/>
</dbReference>
<reference evidence="8" key="2">
    <citation type="submission" date="2025-09" db="UniProtKB">
        <authorList>
            <consortium name="Ensembl"/>
        </authorList>
    </citation>
    <scope>IDENTIFICATION</scope>
</reference>
<proteinExistence type="predicted"/>
<feature type="active site" description="Glycyl thioester intermediate" evidence="5">
    <location>
        <position position="648"/>
    </location>
</feature>
<evidence type="ECO:0000313" key="9">
    <source>
        <dbReference type="Proteomes" id="UP001108240"/>
    </source>
</evidence>
<dbReference type="PANTHER" id="PTHR45700:SF8">
    <property type="entry name" value="HECT-TYPE E3 UBIQUITIN TRANSFERASE"/>
    <property type="match status" value="1"/>
</dbReference>
<dbReference type="Gene3D" id="3.10.20.90">
    <property type="entry name" value="Phosphatidylinositol 3-kinase Catalytic Subunit, Chain A, domain 1"/>
    <property type="match status" value="1"/>
</dbReference>
<keyword evidence="9" id="KW-1185">Reference proteome</keyword>
<reference evidence="8" key="1">
    <citation type="submission" date="2025-08" db="UniProtKB">
        <authorList>
            <consortium name="Ensembl"/>
        </authorList>
    </citation>
    <scope>IDENTIFICATION</scope>
</reference>
<evidence type="ECO:0000313" key="8">
    <source>
        <dbReference type="Ensembl" id="ENSCCRP00000120802.1"/>
    </source>
</evidence>
<dbReference type="GO" id="GO:0061630">
    <property type="term" value="F:ubiquitin protein ligase activity"/>
    <property type="evidence" value="ECO:0007669"/>
    <property type="project" value="UniProtKB-EC"/>
</dbReference>
<feature type="region of interest" description="Disordered" evidence="6">
    <location>
        <begin position="1"/>
        <end position="81"/>
    </location>
</feature>
<evidence type="ECO:0000256" key="3">
    <source>
        <dbReference type="ARBA" id="ARBA00022679"/>
    </source>
</evidence>
<evidence type="ECO:0000256" key="5">
    <source>
        <dbReference type="PROSITE-ProRule" id="PRU00104"/>
    </source>
</evidence>
<dbReference type="AlphaFoldDB" id="A0A9J7YLR3"/>
<sequence>MVINESEVSSLSHHGDDNADNEMVSIENNHSNQDHQVGAETESVEERRRLIEEQDSEYEQSLLSDREKINNERRREQQEERRLQVIRERIQLSAIFPSEGDVTFQFHYPDGSRKRRHFQLQNTIQQLIFYAGAVDSATESLCLISHSPAVVITTSSNGKIGDYITQSTTFFVRWMGAEDDSVTLCDNVTPAGVNQAEAAIPSNSTVPSASMDTFDPTVPSASMDTFDPTVPSASMDTFDPTVPSASMDTFDPTVPSASVDTFDPTVPFDSMHSPASASTYTSTSTSTAVSDTRHDLRRLLQGLQSAVDLVESGPIANCINVVRSRVLECALRTFNRRAFNPHKQLDIVFVDSCGTGEGSVDTGGPTREFLRLLMKELLNSRYFVGPENGKSLALDSLGLSRGTYKVLGMIISVCLVHGGVGPRVLARRLYSQLSGIPAPPVNIEEVYDPELHDQLDKIQRAKTITEAHTAMLEASNSLHMLGALCKVSTLEERQDLVNAALKYYLEGRMEMPLKQLKEGLETLGVLNAIKEHSSIMEELFCGGPPTLSAASLLDLFTIHYSPRGTNRRALEEVAVGHWRDWIIEVEDGDAAVEVDGGDTIKVTLENVLVFASGASAVPVFGFKENPNITFLHENINGNRRMFPEANTCTITLKLPIGQEYEEFCHFMTSGVIQSPTFGVA</sequence>
<evidence type="ECO:0000256" key="1">
    <source>
        <dbReference type="ARBA" id="ARBA00000885"/>
    </source>
</evidence>
<evidence type="ECO:0000256" key="4">
    <source>
        <dbReference type="ARBA" id="ARBA00022786"/>
    </source>
</evidence>
<feature type="domain" description="HECT" evidence="7">
    <location>
        <begin position="337"/>
        <end position="680"/>
    </location>
</feature>
<evidence type="ECO:0000256" key="6">
    <source>
        <dbReference type="SAM" id="MobiDB-lite"/>
    </source>
</evidence>
<dbReference type="SMART" id="SM00119">
    <property type="entry name" value="HECTc"/>
    <property type="match status" value="1"/>
</dbReference>
<dbReference type="GO" id="GO:0000209">
    <property type="term" value="P:protein polyubiquitination"/>
    <property type="evidence" value="ECO:0007669"/>
    <property type="project" value="InterPro"/>
</dbReference>
<name>A0A9J7YLR3_CYPCA</name>
<dbReference type="Pfam" id="PF00632">
    <property type="entry name" value="HECT"/>
    <property type="match status" value="2"/>
</dbReference>
<organism evidence="8 9">
    <name type="scientific">Cyprinus carpio carpio</name>
    <dbReference type="NCBI Taxonomy" id="630221"/>
    <lineage>
        <taxon>Eukaryota</taxon>
        <taxon>Metazoa</taxon>
        <taxon>Chordata</taxon>
        <taxon>Craniata</taxon>
        <taxon>Vertebrata</taxon>
        <taxon>Euteleostomi</taxon>
        <taxon>Actinopterygii</taxon>
        <taxon>Neopterygii</taxon>
        <taxon>Teleostei</taxon>
        <taxon>Ostariophysi</taxon>
        <taxon>Cypriniformes</taxon>
        <taxon>Cyprinidae</taxon>
        <taxon>Cyprininae</taxon>
        <taxon>Cyprinus</taxon>
    </lineage>
</organism>